<accession>A0A2N3HZG7</accession>
<evidence type="ECO:0000313" key="2">
    <source>
        <dbReference type="Proteomes" id="UP000233535"/>
    </source>
</evidence>
<evidence type="ECO:0000313" key="1">
    <source>
        <dbReference type="EMBL" id="PKQ63455.1"/>
    </source>
</evidence>
<dbReference type="Proteomes" id="UP000233535">
    <property type="component" value="Unassembled WGS sequence"/>
</dbReference>
<protein>
    <submittedName>
        <fullName evidence="1">Uncharacterized protein</fullName>
    </submittedName>
</protein>
<reference evidence="1 2" key="1">
    <citation type="journal article" date="2017" name="Front. Microbiol.">
        <title>Labilibaculum manganireducens gen. nov., sp. nov. and Labilibaculum filiforme sp. nov., Novel Bacteroidetes Isolated from Subsurface Sediments of the Baltic Sea.</title>
        <authorList>
            <person name="Vandieken V."/>
            <person name="Marshall I.P."/>
            <person name="Niemann H."/>
            <person name="Engelen B."/>
            <person name="Cypionka H."/>
        </authorList>
    </citation>
    <scope>NUCLEOTIDE SEQUENCE [LARGE SCALE GENOMIC DNA]</scope>
    <source>
        <strain evidence="1 2">59.16B</strain>
    </source>
</reference>
<dbReference type="AlphaFoldDB" id="A0A2N3HZG7"/>
<sequence length="60" mass="6745">MRNGLILFNGIKHIFLVFINPNSHLTLRLEGIPFGIPSLFVTIPCALPQAFKHEDITNSK</sequence>
<proteinExistence type="predicted"/>
<keyword evidence="2" id="KW-1185">Reference proteome</keyword>
<comment type="caution">
    <text evidence="1">The sequence shown here is derived from an EMBL/GenBank/DDBJ whole genome shotgun (WGS) entry which is preliminary data.</text>
</comment>
<gene>
    <name evidence="1" type="ORF">BZG02_08745</name>
</gene>
<organism evidence="1 2">
    <name type="scientific">Labilibaculum filiforme</name>
    <dbReference type="NCBI Taxonomy" id="1940526"/>
    <lineage>
        <taxon>Bacteria</taxon>
        <taxon>Pseudomonadati</taxon>
        <taxon>Bacteroidota</taxon>
        <taxon>Bacteroidia</taxon>
        <taxon>Marinilabiliales</taxon>
        <taxon>Marinifilaceae</taxon>
        <taxon>Labilibaculum</taxon>
    </lineage>
</organism>
<dbReference type="EMBL" id="MVDD01000005">
    <property type="protein sequence ID" value="PKQ63455.1"/>
    <property type="molecule type" value="Genomic_DNA"/>
</dbReference>
<name>A0A2N3HZG7_9BACT</name>